<dbReference type="InterPro" id="IPR012312">
    <property type="entry name" value="Hemerythrin-like"/>
</dbReference>
<comment type="caution">
    <text evidence="2">The sequence shown here is derived from an EMBL/GenBank/DDBJ whole genome shotgun (WGS) entry which is preliminary data.</text>
</comment>
<name>A0ABU7VPW0_9BACL</name>
<feature type="domain" description="Hemerythrin-like" evidence="1">
    <location>
        <begin position="14"/>
        <end position="149"/>
    </location>
</feature>
<dbReference type="PANTHER" id="PTHR39966:SF1">
    <property type="entry name" value="HEMERYTHRIN-LIKE DOMAIN-CONTAINING PROTEIN"/>
    <property type="match status" value="1"/>
</dbReference>
<dbReference type="Gene3D" id="1.20.120.520">
    <property type="entry name" value="nmb1532 protein domain like"/>
    <property type="match status" value="1"/>
</dbReference>
<evidence type="ECO:0000313" key="3">
    <source>
        <dbReference type="Proteomes" id="UP001306950"/>
    </source>
</evidence>
<evidence type="ECO:0000313" key="2">
    <source>
        <dbReference type="EMBL" id="MEF2965797.1"/>
    </source>
</evidence>
<dbReference type="RefSeq" id="WP_331846027.1">
    <property type="nucleotide sequence ID" value="NZ_JAZHPZ010000003.1"/>
</dbReference>
<dbReference type="Pfam" id="PF01814">
    <property type="entry name" value="Hemerythrin"/>
    <property type="match status" value="1"/>
</dbReference>
<sequence length="171" mass="20024">MVNDKFISAVPAMRILENEHRYLSHLMNEWHSIVLNIQNNAYPLDLARAEFARLRSLLIEFKEPLAKHTKKEETFFFPLLGQYIGYEQGPIMTIEQEHEEVAAYIDHFLHYSDGEFAMEEMQAMARDAGEAFEILTVHFVKEETVLFPMTAQVMRKGDTDRLFEDMHTLIV</sequence>
<dbReference type="PANTHER" id="PTHR39966">
    <property type="entry name" value="BLL2471 PROTEIN-RELATED"/>
    <property type="match status" value="1"/>
</dbReference>
<organism evidence="2 3">
    <name type="scientific">Paenibacillus haidiansis</name>
    <dbReference type="NCBI Taxonomy" id="1574488"/>
    <lineage>
        <taxon>Bacteria</taxon>
        <taxon>Bacillati</taxon>
        <taxon>Bacillota</taxon>
        <taxon>Bacilli</taxon>
        <taxon>Bacillales</taxon>
        <taxon>Paenibacillaceae</taxon>
        <taxon>Paenibacillus</taxon>
    </lineage>
</organism>
<dbReference type="EMBL" id="JAZHPZ010000003">
    <property type="protein sequence ID" value="MEF2965797.1"/>
    <property type="molecule type" value="Genomic_DNA"/>
</dbReference>
<proteinExistence type="predicted"/>
<reference evidence="2 3" key="1">
    <citation type="submission" date="2024-02" db="EMBL/GenBank/DDBJ databases">
        <title>A nitrogen-fixing paenibacillus bacterium.</title>
        <authorList>
            <person name="Zhang W.L."/>
            <person name="Chen S.F."/>
        </authorList>
    </citation>
    <scope>NUCLEOTIDE SEQUENCE [LARGE SCALE GENOMIC DNA]</scope>
    <source>
        <strain evidence="2 3">M1</strain>
    </source>
</reference>
<accession>A0ABU7VPW0</accession>
<protein>
    <submittedName>
        <fullName evidence="2">Hemerythrin domain-containing protein</fullName>
    </submittedName>
</protein>
<dbReference type="Proteomes" id="UP001306950">
    <property type="component" value="Unassembled WGS sequence"/>
</dbReference>
<keyword evidence="3" id="KW-1185">Reference proteome</keyword>
<gene>
    <name evidence="2" type="ORF">V3851_08145</name>
</gene>
<evidence type="ECO:0000259" key="1">
    <source>
        <dbReference type="Pfam" id="PF01814"/>
    </source>
</evidence>